<dbReference type="STRING" id="991905.SL003B_2009"/>
<accession>F2IXB7</accession>
<evidence type="ECO:0000313" key="4">
    <source>
        <dbReference type="Proteomes" id="UP000008130"/>
    </source>
</evidence>
<dbReference type="KEGG" id="pgv:SL003B_2009"/>
<dbReference type="RefSeq" id="WP_013652753.1">
    <property type="nucleotide sequence ID" value="NC_015259.1"/>
</dbReference>
<name>F2IXB7_POLGS</name>
<feature type="domain" description="DUF306" evidence="2">
    <location>
        <begin position="40"/>
        <end position="142"/>
    </location>
</feature>
<dbReference type="OrthoDB" id="9809132at2"/>
<dbReference type="InterPro" id="IPR038670">
    <property type="entry name" value="HslJ-like_sf"/>
</dbReference>
<evidence type="ECO:0000256" key="1">
    <source>
        <dbReference type="SAM" id="SignalP"/>
    </source>
</evidence>
<feature type="signal peptide" evidence="1">
    <location>
        <begin position="1"/>
        <end position="32"/>
    </location>
</feature>
<proteinExistence type="predicted"/>
<evidence type="ECO:0000259" key="2">
    <source>
        <dbReference type="Pfam" id="PF03724"/>
    </source>
</evidence>
<organism evidence="3 4">
    <name type="scientific">Polymorphum gilvum (strain LMG 25793 / CGMCC 1.9160 / SL003B-26A1)</name>
    <dbReference type="NCBI Taxonomy" id="991905"/>
    <lineage>
        <taxon>Bacteria</taxon>
        <taxon>Pseudomonadati</taxon>
        <taxon>Pseudomonadota</taxon>
        <taxon>Alphaproteobacteria</taxon>
        <taxon>Rhodobacterales</taxon>
        <taxon>Paracoccaceae</taxon>
        <taxon>Polymorphum</taxon>
    </lineage>
</organism>
<keyword evidence="4" id="KW-1185">Reference proteome</keyword>
<dbReference type="eggNOG" id="COG3187">
    <property type="taxonomic scope" value="Bacteria"/>
</dbReference>
<sequence>MIRARIAAWFRPPFLGLAAGLSLTLAAGAGHAQDLPFDLAGNWQVEEIDGTPVLDGVDVQLDLSSGGTAGGSTGCNTMFGQVKVSGGVLKIGPLAVTRKACPPAVMEQERKLLEVIGAVADYRKEDGALVLLSAAGGAVMRLSLRP</sequence>
<protein>
    <submittedName>
        <fullName evidence="3">Probable secreted protein containing HslJ-like protein</fullName>
    </submittedName>
</protein>
<dbReference type="PANTHER" id="PTHR35535">
    <property type="entry name" value="HEAT SHOCK PROTEIN HSLJ"/>
    <property type="match status" value="1"/>
</dbReference>
<dbReference type="AlphaFoldDB" id="F2IXB7"/>
<dbReference type="Proteomes" id="UP000008130">
    <property type="component" value="Chromosome"/>
</dbReference>
<dbReference type="PANTHER" id="PTHR35535:SF1">
    <property type="entry name" value="HEAT SHOCK PROTEIN HSLJ"/>
    <property type="match status" value="1"/>
</dbReference>
<dbReference type="HOGENOM" id="CLU_075808_6_2_5"/>
<keyword evidence="1" id="KW-0732">Signal</keyword>
<dbReference type="InterPro" id="IPR053147">
    <property type="entry name" value="Hsp_HslJ-like"/>
</dbReference>
<dbReference type="Gene3D" id="2.40.128.270">
    <property type="match status" value="1"/>
</dbReference>
<gene>
    <name evidence="3" type="ordered locus">SL003B_2009</name>
</gene>
<evidence type="ECO:0000313" key="3">
    <source>
        <dbReference type="EMBL" id="ADZ70435.1"/>
    </source>
</evidence>
<reference evidence="3 4" key="1">
    <citation type="journal article" date="2011" name="J. Bacteriol.">
        <title>Complete genome sequence of Polymorphum gilvum SL003B-26A1T, a crude oil-degrading bacterium from oil-polluted saline soil.</title>
        <authorList>
            <person name="Li S.G."/>
            <person name="Tang Y.Q."/>
            <person name="Nie Y."/>
            <person name="Cai M."/>
            <person name="Wu X.L."/>
        </authorList>
    </citation>
    <scope>NUCLEOTIDE SEQUENCE [LARGE SCALE GENOMIC DNA]</scope>
    <source>
        <strain evidence="4">LMG 25793 / CGMCC 1.9160 / SL003B-26A1</strain>
    </source>
</reference>
<dbReference type="InterPro" id="IPR005184">
    <property type="entry name" value="DUF306_Meta_HslJ"/>
</dbReference>
<dbReference type="Pfam" id="PF03724">
    <property type="entry name" value="META"/>
    <property type="match status" value="1"/>
</dbReference>
<feature type="chain" id="PRO_5003283880" evidence="1">
    <location>
        <begin position="33"/>
        <end position="146"/>
    </location>
</feature>
<dbReference type="EMBL" id="CP002568">
    <property type="protein sequence ID" value="ADZ70435.1"/>
    <property type="molecule type" value="Genomic_DNA"/>
</dbReference>